<feature type="compositionally biased region" description="Acidic residues" evidence="1">
    <location>
        <begin position="129"/>
        <end position="140"/>
    </location>
</feature>
<dbReference type="RefSeq" id="XP_015184047.1">
    <property type="nucleotide sequence ID" value="XM_015328561.1"/>
</dbReference>
<dbReference type="InterPro" id="IPR027911">
    <property type="entry name" value="DUF4604"/>
</dbReference>
<organism evidence="3 4">
    <name type="scientific">Polistes dominula</name>
    <name type="common">European paper wasp</name>
    <name type="synonym">Vespa dominula</name>
    <dbReference type="NCBI Taxonomy" id="743375"/>
    <lineage>
        <taxon>Eukaryota</taxon>
        <taxon>Metazoa</taxon>
        <taxon>Ecdysozoa</taxon>
        <taxon>Arthropoda</taxon>
        <taxon>Hexapoda</taxon>
        <taxon>Insecta</taxon>
        <taxon>Pterygota</taxon>
        <taxon>Neoptera</taxon>
        <taxon>Endopterygota</taxon>
        <taxon>Hymenoptera</taxon>
        <taxon>Apocrita</taxon>
        <taxon>Aculeata</taxon>
        <taxon>Vespoidea</taxon>
        <taxon>Vespidae</taxon>
        <taxon>Polistinae</taxon>
        <taxon>Polistini</taxon>
        <taxon>Polistes</taxon>
    </lineage>
</organism>
<sequence>MPKRNVVSYIRPEEPKFLRELKEQINYKEGPTINTKREMLPCNVDDEAEDLEGEKPLVVVLNSGDLTAEEAETFEKQKQKDESNGPADLSKRIIFSSNKSKKRTLNSVEKCNNKKGNKSKRSKAVLSFNDEEEEEEEEKM</sequence>
<evidence type="ECO:0000256" key="1">
    <source>
        <dbReference type="SAM" id="MobiDB-lite"/>
    </source>
</evidence>
<proteinExistence type="predicted"/>
<accession>A0ABM1IV10</accession>
<reference evidence="4" key="1">
    <citation type="submission" date="2025-08" db="UniProtKB">
        <authorList>
            <consortium name="RefSeq"/>
        </authorList>
    </citation>
    <scope>IDENTIFICATION</scope>
    <source>
        <tissue evidence="4">Whole body</tissue>
    </source>
</reference>
<dbReference type="GeneID" id="107070398"/>
<protein>
    <submittedName>
        <fullName evidence="4">Uncharacterized protein KIAA1143 homolog</fullName>
    </submittedName>
</protein>
<keyword evidence="3" id="KW-1185">Reference proteome</keyword>
<dbReference type="Proteomes" id="UP000694924">
    <property type="component" value="Unplaced"/>
</dbReference>
<feature type="compositionally biased region" description="Basic residues" evidence="1">
    <location>
        <begin position="113"/>
        <end position="123"/>
    </location>
</feature>
<feature type="region of interest" description="Disordered" evidence="1">
    <location>
        <begin position="72"/>
        <end position="140"/>
    </location>
</feature>
<evidence type="ECO:0000313" key="3">
    <source>
        <dbReference type="Proteomes" id="UP000694924"/>
    </source>
</evidence>
<dbReference type="InterPro" id="IPR040219">
    <property type="entry name" value="KIAA1143-like"/>
</dbReference>
<name>A0ABM1IV10_POLDO</name>
<dbReference type="PANTHER" id="PTHR31195:SF2">
    <property type="entry name" value="GEO02494P1"/>
    <property type="match status" value="1"/>
</dbReference>
<feature type="compositionally biased region" description="Basic and acidic residues" evidence="1">
    <location>
        <begin position="73"/>
        <end position="83"/>
    </location>
</feature>
<evidence type="ECO:0000259" key="2">
    <source>
        <dbReference type="Pfam" id="PF15377"/>
    </source>
</evidence>
<feature type="domain" description="DUF4604" evidence="2">
    <location>
        <begin position="7"/>
        <end position="133"/>
    </location>
</feature>
<dbReference type="Pfam" id="PF15377">
    <property type="entry name" value="DUF4604"/>
    <property type="match status" value="1"/>
</dbReference>
<gene>
    <name evidence="4" type="primary">LOC107070398</name>
</gene>
<dbReference type="PANTHER" id="PTHR31195">
    <property type="entry name" value="GEO02494P1"/>
    <property type="match status" value="1"/>
</dbReference>
<evidence type="ECO:0000313" key="4">
    <source>
        <dbReference type="RefSeq" id="XP_015184047.1"/>
    </source>
</evidence>